<sequence length="63" mass="7030">MSIPAPETKIVSDWRVACDGGDGALGHPRVWYSIPHDKGYVECGYCDARFIHESFKDKVTSET</sequence>
<protein>
    <submittedName>
        <fullName evidence="2">Zinc-finger domain protein</fullName>
    </submittedName>
</protein>
<name>A0A1Y5SAW1_9RHOB</name>
<organism evidence="2 3">
    <name type="scientific">Roseisalinus antarcticus</name>
    <dbReference type="NCBI Taxonomy" id="254357"/>
    <lineage>
        <taxon>Bacteria</taxon>
        <taxon>Pseudomonadati</taxon>
        <taxon>Pseudomonadota</taxon>
        <taxon>Alphaproteobacteria</taxon>
        <taxon>Rhodobacterales</taxon>
        <taxon>Roseobacteraceae</taxon>
        <taxon>Roseisalinus</taxon>
    </lineage>
</organism>
<evidence type="ECO:0000313" key="2">
    <source>
        <dbReference type="EMBL" id="SLN36554.1"/>
    </source>
</evidence>
<dbReference type="EMBL" id="FWFZ01000005">
    <property type="protein sequence ID" value="SLN36554.1"/>
    <property type="molecule type" value="Genomic_DNA"/>
</dbReference>
<keyword evidence="2" id="KW-0479">Metal-binding</keyword>
<dbReference type="InterPro" id="IPR019401">
    <property type="entry name" value="Znf_CHCC"/>
</dbReference>
<dbReference type="Pfam" id="PF10276">
    <property type="entry name" value="zf-CHCC"/>
    <property type="match status" value="1"/>
</dbReference>
<accession>A0A1Y5SAW1</accession>
<evidence type="ECO:0000313" key="3">
    <source>
        <dbReference type="Proteomes" id="UP000193900"/>
    </source>
</evidence>
<feature type="domain" description="Zinc finger CHCC-type" evidence="1">
    <location>
        <begin position="14"/>
        <end position="50"/>
    </location>
</feature>
<evidence type="ECO:0000259" key="1">
    <source>
        <dbReference type="Pfam" id="PF10276"/>
    </source>
</evidence>
<dbReference type="GO" id="GO:0008270">
    <property type="term" value="F:zinc ion binding"/>
    <property type="evidence" value="ECO:0007669"/>
    <property type="project" value="UniProtKB-KW"/>
</dbReference>
<keyword evidence="2" id="KW-0863">Zinc-finger</keyword>
<dbReference type="Gene3D" id="2.60.260.40">
    <property type="entry name" value="q5lls5 like domains"/>
    <property type="match status" value="1"/>
</dbReference>
<reference evidence="2 3" key="1">
    <citation type="submission" date="2017-03" db="EMBL/GenBank/DDBJ databases">
        <authorList>
            <person name="Afonso C.L."/>
            <person name="Miller P.J."/>
            <person name="Scott M.A."/>
            <person name="Spackman E."/>
            <person name="Goraichik I."/>
            <person name="Dimitrov K.M."/>
            <person name="Suarez D.L."/>
            <person name="Swayne D.E."/>
        </authorList>
    </citation>
    <scope>NUCLEOTIDE SEQUENCE [LARGE SCALE GENOMIC DNA]</scope>
    <source>
        <strain evidence="2 3">CECT 7023</strain>
    </source>
</reference>
<keyword evidence="2" id="KW-0862">Zinc</keyword>
<gene>
    <name evidence="2" type="ORF">ROA7023_01342</name>
</gene>
<dbReference type="Proteomes" id="UP000193900">
    <property type="component" value="Unassembled WGS sequence"/>
</dbReference>
<dbReference type="AlphaFoldDB" id="A0A1Y5SAW1"/>
<proteinExistence type="predicted"/>
<dbReference type="OrthoDB" id="7391570at2"/>
<keyword evidence="3" id="KW-1185">Reference proteome</keyword>
<dbReference type="RefSeq" id="WP_085878230.1">
    <property type="nucleotide sequence ID" value="NZ_FWFZ01000005.1"/>
</dbReference>